<proteinExistence type="predicted"/>
<dbReference type="STRING" id="1332080.ATN00_06480"/>
<dbReference type="OrthoDB" id="213519at2"/>
<feature type="domain" description="BioF2-like acetyltransferase" evidence="1">
    <location>
        <begin position="180"/>
        <end position="318"/>
    </location>
</feature>
<sequence length="376" mass="41623">MDMATHPSASAGHPHARLRRARWADLASAAAEANAFYAPDMLEAALDHLAVHKGVRLIEAQEEGRSIGLLPVIMAPNHGRLPVPCVVNWMHDHCFFGAPLVRQGHELAAWRSFLAQLDDADWASGFLHLESLDAAGANAAALEALCVEQRRGRREIHRYDRAMLRSDLSADDYWETHVRAKKRKELRRLQKRLAELGHMEPRLLASAADLPLWCQDFLTLEASGWKGQHGTALACKKGDEAFFRTACAAALEAGRLHFLRMDLDGRAIAMLVNFRHGEGAFSFKIAFDEALGRFSPGVLIEIANLHAVQGDPGMTWMDSCAAADHPMIDSLWAERRTIVQYRIALHGRGVRRLARGAAFTLANGVERISQIMKGQA</sequence>
<dbReference type="AlphaFoldDB" id="A0A0S3EX26"/>
<dbReference type="EMBL" id="CP013264">
    <property type="protein sequence ID" value="ALR20001.1"/>
    <property type="molecule type" value="Genomic_DNA"/>
</dbReference>
<reference evidence="2 3" key="1">
    <citation type="submission" date="2015-11" db="EMBL/GenBank/DDBJ databases">
        <title>A Two-component Flavoprotein Monooxygenase System MeaXY Responsible for para-Hydroxylation of 2-Methyl-6-ethylaniline and 2,6-Diethylaniline in Sphingobium baderi DE-13.</title>
        <authorList>
            <person name="Cheng M."/>
            <person name="Meng Q."/>
            <person name="Yang Y."/>
            <person name="Chu C."/>
            <person name="Yan X."/>
            <person name="He J."/>
            <person name="Li S."/>
        </authorList>
    </citation>
    <scope>NUCLEOTIDE SEQUENCE [LARGE SCALE GENOMIC DNA]</scope>
    <source>
        <strain evidence="2 3">DE-13</strain>
    </source>
</reference>
<dbReference type="KEGG" id="sbd:ATN00_06480"/>
<evidence type="ECO:0000259" key="1">
    <source>
        <dbReference type="Pfam" id="PF13480"/>
    </source>
</evidence>
<dbReference type="InterPro" id="IPR038740">
    <property type="entry name" value="BioF2-like_GNAT_dom"/>
</dbReference>
<dbReference type="RefSeq" id="WP_062063347.1">
    <property type="nucleotide sequence ID" value="NZ_CP013264.1"/>
</dbReference>
<dbReference type="Proteomes" id="UP000056968">
    <property type="component" value="Chromosome"/>
</dbReference>
<dbReference type="InterPro" id="IPR016181">
    <property type="entry name" value="Acyl_CoA_acyltransferase"/>
</dbReference>
<gene>
    <name evidence="2" type="ORF">ATN00_06480</name>
</gene>
<keyword evidence="3" id="KW-1185">Reference proteome</keyword>
<protein>
    <submittedName>
        <fullName evidence="2">CelD-like protein</fullName>
    </submittedName>
</protein>
<dbReference type="Pfam" id="PF13480">
    <property type="entry name" value="Acetyltransf_6"/>
    <property type="match status" value="1"/>
</dbReference>
<organism evidence="2 3">
    <name type="scientific">Sphingobium baderi</name>
    <dbReference type="NCBI Taxonomy" id="1332080"/>
    <lineage>
        <taxon>Bacteria</taxon>
        <taxon>Pseudomonadati</taxon>
        <taxon>Pseudomonadota</taxon>
        <taxon>Alphaproteobacteria</taxon>
        <taxon>Sphingomonadales</taxon>
        <taxon>Sphingomonadaceae</taxon>
        <taxon>Sphingobium</taxon>
    </lineage>
</organism>
<dbReference type="SUPFAM" id="SSF55729">
    <property type="entry name" value="Acyl-CoA N-acyltransferases (Nat)"/>
    <property type="match status" value="1"/>
</dbReference>
<evidence type="ECO:0000313" key="2">
    <source>
        <dbReference type="EMBL" id="ALR20001.1"/>
    </source>
</evidence>
<name>A0A0S3EX26_9SPHN</name>
<evidence type="ECO:0000313" key="3">
    <source>
        <dbReference type="Proteomes" id="UP000056968"/>
    </source>
</evidence>
<accession>A0A0S3EX26</accession>